<evidence type="ECO:0000313" key="1">
    <source>
        <dbReference type="EMBL" id="MPM38081.1"/>
    </source>
</evidence>
<protein>
    <submittedName>
        <fullName evidence="1">Uncharacterized protein</fullName>
    </submittedName>
</protein>
<proteinExistence type="predicted"/>
<dbReference type="AlphaFoldDB" id="A0A644ZDV6"/>
<reference evidence="1" key="1">
    <citation type="submission" date="2019-08" db="EMBL/GenBank/DDBJ databases">
        <authorList>
            <person name="Kucharzyk K."/>
            <person name="Murdoch R.W."/>
            <person name="Higgins S."/>
            <person name="Loffler F."/>
        </authorList>
    </citation>
    <scope>NUCLEOTIDE SEQUENCE</scope>
</reference>
<organism evidence="1">
    <name type="scientific">bioreactor metagenome</name>
    <dbReference type="NCBI Taxonomy" id="1076179"/>
    <lineage>
        <taxon>unclassified sequences</taxon>
        <taxon>metagenomes</taxon>
        <taxon>ecological metagenomes</taxon>
    </lineage>
</organism>
<sequence>MNNIGKMTEIDVKCSTIIEILSEVIQTHLLKNDSKDRHVIE</sequence>
<comment type="caution">
    <text evidence="1">The sequence shown here is derived from an EMBL/GenBank/DDBJ whole genome shotgun (WGS) entry which is preliminary data.</text>
</comment>
<name>A0A644ZDV6_9ZZZZ</name>
<accession>A0A644ZDV6</accession>
<dbReference type="EMBL" id="VSSQ01008165">
    <property type="protein sequence ID" value="MPM38081.1"/>
    <property type="molecule type" value="Genomic_DNA"/>
</dbReference>
<gene>
    <name evidence="1" type="ORF">SDC9_84708</name>
</gene>